<evidence type="ECO:0000313" key="2">
    <source>
        <dbReference type="EMBL" id="RID81626.1"/>
    </source>
</evidence>
<reference evidence="2 3" key="1">
    <citation type="submission" date="2018-08" db="EMBL/GenBank/DDBJ databases">
        <title>Bacillus jemisoniae sp. nov., Bacillus chryseoplanitiae sp. nov., Bacillus resnikiae sp. nov., and Bacillus frankliniae sp. nov., isolated from Viking spacecraft and associated surfaces.</title>
        <authorList>
            <person name="Seuylemezian A."/>
            <person name="Vaishampayan P."/>
        </authorList>
    </citation>
    <scope>NUCLEOTIDE SEQUENCE [LARGE SCALE GENOMIC DNA]</scope>
    <source>
        <strain evidence="2 3">JJ-247</strain>
    </source>
</reference>
<keyword evidence="3" id="KW-1185">Reference proteome</keyword>
<sequence length="123" mass="13976">MIKIVGFTLAISVWTFIAYLFTGIDIPIPSSYISLVILTNAIFALFSIFVQRFVIILYEVNVFEEPKSIGDFFFKYFAILSSGVNYYTQNVFNRLPLVVNKLASIIFFVFLVVIGTGIMSIFN</sequence>
<organism evidence="2 3">
    <name type="scientific">Mesobacillus zeae</name>
    <dbReference type="NCBI Taxonomy" id="1917180"/>
    <lineage>
        <taxon>Bacteria</taxon>
        <taxon>Bacillati</taxon>
        <taxon>Bacillota</taxon>
        <taxon>Bacilli</taxon>
        <taxon>Bacillales</taxon>
        <taxon>Bacillaceae</taxon>
        <taxon>Mesobacillus</taxon>
    </lineage>
</organism>
<name>A0A398B1D8_9BACI</name>
<feature type="transmembrane region" description="Helical" evidence="1">
    <location>
        <begin position="101"/>
        <end position="122"/>
    </location>
</feature>
<keyword evidence="1" id="KW-0812">Transmembrane</keyword>
<feature type="transmembrane region" description="Helical" evidence="1">
    <location>
        <begin position="7"/>
        <end position="26"/>
    </location>
</feature>
<comment type="caution">
    <text evidence="2">The sequence shown here is derived from an EMBL/GenBank/DDBJ whole genome shotgun (WGS) entry which is preliminary data.</text>
</comment>
<keyword evidence="1" id="KW-0472">Membrane</keyword>
<gene>
    <name evidence="2" type="ORF">D1970_21270</name>
</gene>
<dbReference type="AlphaFoldDB" id="A0A398B1D8"/>
<proteinExistence type="predicted"/>
<evidence type="ECO:0000313" key="3">
    <source>
        <dbReference type="Proteomes" id="UP000265816"/>
    </source>
</evidence>
<dbReference type="Proteomes" id="UP000265816">
    <property type="component" value="Unassembled WGS sequence"/>
</dbReference>
<protein>
    <submittedName>
        <fullName evidence="2">Uncharacterized protein</fullName>
    </submittedName>
</protein>
<evidence type="ECO:0000256" key="1">
    <source>
        <dbReference type="SAM" id="Phobius"/>
    </source>
</evidence>
<dbReference type="RefSeq" id="WP_119114852.1">
    <property type="nucleotide sequence ID" value="NZ_CBCSEO010000041.1"/>
</dbReference>
<keyword evidence="1" id="KW-1133">Transmembrane helix</keyword>
<dbReference type="OrthoDB" id="2877974at2"/>
<accession>A0A398B1D8</accession>
<feature type="transmembrane region" description="Helical" evidence="1">
    <location>
        <begin position="32"/>
        <end position="60"/>
    </location>
</feature>
<dbReference type="EMBL" id="QWVT01000054">
    <property type="protein sequence ID" value="RID81626.1"/>
    <property type="molecule type" value="Genomic_DNA"/>
</dbReference>